<evidence type="ECO:0000313" key="6">
    <source>
        <dbReference type="Proteomes" id="UP000199344"/>
    </source>
</evidence>
<comment type="pathway">
    <text evidence="2">Organic acid metabolism; glycolate biosynthesis; glycolate from 2-phosphoglycolate: step 1/1.</text>
</comment>
<evidence type="ECO:0000256" key="1">
    <source>
        <dbReference type="ARBA" id="ARBA00000830"/>
    </source>
</evidence>
<dbReference type="GO" id="GO:0008967">
    <property type="term" value="F:phosphoglycolate phosphatase activity"/>
    <property type="evidence" value="ECO:0007669"/>
    <property type="project" value="UniProtKB-EC"/>
</dbReference>
<dbReference type="EC" id="3.1.3.18" evidence="4"/>
<dbReference type="OrthoDB" id="9793014at2"/>
<dbReference type="AlphaFoldDB" id="A0A1G6TEU8"/>
<proteinExistence type="inferred from homology"/>
<dbReference type="GO" id="GO:0005829">
    <property type="term" value="C:cytosol"/>
    <property type="evidence" value="ECO:0007669"/>
    <property type="project" value="TreeGrafter"/>
</dbReference>
<dbReference type="Gene3D" id="3.40.50.1000">
    <property type="entry name" value="HAD superfamily/HAD-like"/>
    <property type="match status" value="1"/>
</dbReference>
<dbReference type="InterPro" id="IPR023198">
    <property type="entry name" value="PGP-like_dom2"/>
</dbReference>
<gene>
    <name evidence="5" type="ORF">SAMN05421538_101267</name>
</gene>
<dbReference type="NCBIfam" id="TIGR01509">
    <property type="entry name" value="HAD-SF-IA-v3"/>
    <property type="match status" value="1"/>
</dbReference>
<evidence type="ECO:0000256" key="3">
    <source>
        <dbReference type="ARBA" id="ARBA00006171"/>
    </source>
</evidence>
<sequence length="223" mass="23334">MAGTVVFDLDGTLADTAADLIGSANEVLARRGLEGLDPVADAAIAFSGGRAMLREGYGRAPSDMLIPPDAEEVDFPLLLDAYDAAIAVHTRLYPGVEAALTRLAGDGHTLTVCTNKPEALAHKLLLELGVRDAFSVLIGADSLTVRKPDPVAYHATVERAGGTVAQSFMLGDTITDVRTAAAAGVRVALVSFGPEGTEIARLKPDAMLDHYDDLPELARGWLG</sequence>
<comment type="similarity">
    <text evidence="3">Belongs to the HAD-like hydrolase superfamily. CbbY/CbbZ/Gph/YieH family.</text>
</comment>
<dbReference type="SFLD" id="SFLDG01129">
    <property type="entry name" value="C1.5:_HAD__Beta-PGM__Phosphata"/>
    <property type="match status" value="1"/>
</dbReference>
<dbReference type="PANTHER" id="PTHR43434">
    <property type="entry name" value="PHOSPHOGLYCOLATE PHOSPHATASE"/>
    <property type="match status" value="1"/>
</dbReference>
<dbReference type="InterPro" id="IPR023214">
    <property type="entry name" value="HAD_sf"/>
</dbReference>
<dbReference type="SUPFAM" id="SSF56784">
    <property type="entry name" value="HAD-like"/>
    <property type="match status" value="1"/>
</dbReference>
<dbReference type="RefSeq" id="WP_090520162.1">
    <property type="nucleotide sequence ID" value="NZ_FNAH01000001.1"/>
</dbReference>
<evidence type="ECO:0000256" key="2">
    <source>
        <dbReference type="ARBA" id="ARBA00004818"/>
    </source>
</evidence>
<reference evidence="5 6" key="1">
    <citation type="submission" date="2016-10" db="EMBL/GenBank/DDBJ databases">
        <authorList>
            <person name="de Groot N.N."/>
        </authorList>
    </citation>
    <scope>NUCLEOTIDE SEQUENCE [LARGE SCALE GENOMIC DNA]</scope>
    <source>
        <strain evidence="5 6">DSM 22220</strain>
    </source>
</reference>
<evidence type="ECO:0000256" key="4">
    <source>
        <dbReference type="ARBA" id="ARBA00013078"/>
    </source>
</evidence>
<dbReference type="Pfam" id="PF00702">
    <property type="entry name" value="Hydrolase"/>
    <property type="match status" value="1"/>
</dbReference>
<dbReference type="Proteomes" id="UP000199344">
    <property type="component" value="Unassembled WGS sequence"/>
</dbReference>
<dbReference type="EMBL" id="FNAH01000001">
    <property type="protein sequence ID" value="SDD27682.1"/>
    <property type="molecule type" value="Genomic_DNA"/>
</dbReference>
<dbReference type="InterPro" id="IPR006439">
    <property type="entry name" value="HAD-SF_hydro_IA"/>
</dbReference>
<accession>A0A1G6TEU8</accession>
<name>A0A1G6TEU8_9RHOB</name>
<dbReference type="PANTHER" id="PTHR43434:SF1">
    <property type="entry name" value="PHOSPHOGLYCOLATE PHOSPHATASE"/>
    <property type="match status" value="1"/>
</dbReference>
<dbReference type="InterPro" id="IPR036412">
    <property type="entry name" value="HAD-like_sf"/>
</dbReference>
<dbReference type="PRINTS" id="PR00413">
    <property type="entry name" value="HADHALOGNASE"/>
</dbReference>
<dbReference type="SFLD" id="SFLDS00003">
    <property type="entry name" value="Haloacid_Dehalogenase"/>
    <property type="match status" value="1"/>
</dbReference>
<organism evidence="5 6">
    <name type="scientific">Paracoccus isoporae</name>
    <dbReference type="NCBI Taxonomy" id="591205"/>
    <lineage>
        <taxon>Bacteria</taxon>
        <taxon>Pseudomonadati</taxon>
        <taxon>Pseudomonadota</taxon>
        <taxon>Alphaproteobacteria</taxon>
        <taxon>Rhodobacterales</taxon>
        <taxon>Paracoccaceae</taxon>
        <taxon>Paracoccus</taxon>
    </lineage>
</organism>
<keyword evidence="6" id="KW-1185">Reference proteome</keyword>
<comment type="catalytic activity">
    <reaction evidence="1">
        <text>2-phosphoglycolate + H2O = glycolate + phosphate</text>
        <dbReference type="Rhea" id="RHEA:14369"/>
        <dbReference type="ChEBI" id="CHEBI:15377"/>
        <dbReference type="ChEBI" id="CHEBI:29805"/>
        <dbReference type="ChEBI" id="CHEBI:43474"/>
        <dbReference type="ChEBI" id="CHEBI:58033"/>
        <dbReference type="EC" id="3.1.3.18"/>
    </reaction>
</comment>
<evidence type="ECO:0000313" key="5">
    <source>
        <dbReference type="EMBL" id="SDD27682.1"/>
    </source>
</evidence>
<protein>
    <recommendedName>
        <fullName evidence="4">phosphoglycolate phosphatase</fullName>
        <ecNumber evidence="4">3.1.3.18</ecNumber>
    </recommendedName>
</protein>
<dbReference type="InterPro" id="IPR050155">
    <property type="entry name" value="HAD-like_hydrolase_sf"/>
</dbReference>
<dbReference type="GO" id="GO:0006281">
    <property type="term" value="P:DNA repair"/>
    <property type="evidence" value="ECO:0007669"/>
    <property type="project" value="TreeGrafter"/>
</dbReference>
<dbReference type="STRING" id="591205.SAMN05421538_101267"/>
<dbReference type="Gene3D" id="1.10.150.240">
    <property type="entry name" value="Putative phosphatase, domain 2"/>
    <property type="match status" value="1"/>
</dbReference>